<evidence type="ECO:0000313" key="1">
    <source>
        <dbReference type="Proteomes" id="UP000887580"/>
    </source>
</evidence>
<dbReference type="WBParaSite" id="PS1159_v2.g15885.t1">
    <property type="protein sequence ID" value="PS1159_v2.g15885.t1"/>
    <property type="gene ID" value="PS1159_v2.g15885"/>
</dbReference>
<organism evidence="1 2">
    <name type="scientific">Panagrolaimus sp. PS1159</name>
    <dbReference type="NCBI Taxonomy" id="55785"/>
    <lineage>
        <taxon>Eukaryota</taxon>
        <taxon>Metazoa</taxon>
        <taxon>Ecdysozoa</taxon>
        <taxon>Nematoda</taxon>
        <taxon>Chromadorea</taxon>
        <taxon>Rhabditida</taxon>
        <taxon>Tylenchina</taxon>
        <taxon>Panagrolaimomorpha</taxon>
        <taxon>Panagrolaimoidea</taxon>
        <taxon>Panagrolaimidae</taxon>
        <taxon>Panagrolaimus</taxon>
    </lineage>
</organism>
<sequence>MFRWRGSLWKAVLKDLIAFYIAYYIILFAQWYLLEEQQKAYFTGWIIWCEIGSQYIPLSFLLGFFVAVVVARWWEQFNYISWPDKMMMILSVCLPGEKHLNTRITIARWSSLMSAIAWSGISERTLKRFPTHRHLVQSKLMTEEEYDIFSNTEGPHGKWFVPIFWITNLVKKQHKEGHIDSVKLDMIMKHIFSFRDGFAMLYVYDWIKIPLVYTQVVAIATYGYFVICLLGRQPKIDEKSMQKEITIMFPIFTTFQMLFYVGWLKVGQFLMNPFGTDDDDFELNYIIDRNTYVANMMAGELADQLPTTVNGELDVIIPHTRASFKIHDIIPKSHLADYKFSTQEMQLITVEELEETDEPVQHKESRQRLGMLMRAIDRRKKSSKNGNSEETHNLTLEDQPPTASQTVIHDEKKINSIV</sequence>
<dbReference type="Proteomes" id="UP000887580">
    <property type="component" value="Unplaced"/>
</dbReference>
<name>A0AC35FC11_9BILA</name>
<reference evidence="2" key="1">
    <citation type="submission" date="2022-11" db="UniProtKB">
        <authorList>
            <consortium name="WormBaseParasite"/>
        </authorList>
    </citation>
    <scope>IDENTIFICATION</scope>
</reference>
<protein>
    <submittedName>
        <fullName evidence="2">Bestrophin homolog</fullName>
    </submittedName>
</protein>
<proteinExistence type="predicted"/>
<accession>A0AC35FC11</accession>
<evidence type="ECO:0000313" key="2">
    <source>
        <dbReference type="WBParaSite" id="PS1159_v2.g15885.t1"/>
    </source>
</evidence>